<evidence type="ECO:0000256" key="1">
    <source>
        <dbReference type="SAM" id="MobiDB-lite"/>
    </source>
</evidence>
<dbReference type="AlphaFoldDB" id="A0AAN6TKG6"/>
<dbReference type="Proteomes" id="UP001302812">
    <property type="component" value="Unassembled WGS sequence"/>
</dbReference>
<feature type="compositionally biased region" description="Basic and acidic residues" evidence="1">
    <location>
        <begin position="58"/>
        <end position="68"/>
    </location>
</feature>
<dbReference type="PANTHER" id="PTHR42339:SF1">
    <property type="entry name" value="HISTONE H1"/>
    <property type="match status" value="1"/>
</dbReference>
<dbReference type="GeneID" id="89937502"/>
<protein>
    <recommendedName>
        <fullName evidence="2">DUF7726 domain-containing protein</fullName>
    </recommendedName>
</protein>
<dbReference type="Pfam" id="PF24852">
    <property type="entry name" value="DUF7726"/>
    <property type="match status" value="1"/>
</dbReference>
<comment type="caution">
    <text evidence="3">The sequence shown here is derived from an EMBL/GenBank/DDBJ whole genome shotgun (WGS) entry which is preliminary data.</text>
</comment>
<feature type="domain" description="DUF7726" evidence="2">
    <location>
        <begin position="1"/>
        <end position="50"/>
    </location>
</feature>
<evidence type="ECO:0000313" key="3">
    <source>
        <dbReference type="EMBL" id="KAK4116098.1"/>
    </source>
</evidence>
<gene>
    <name evidence="3" type="ORF">N656DRAFT_765118</name>
</gene>
<dbReference type="RefSeq" id="XP_064673668.1">
    <property type="nucleotide sequence ID" value="XM_064813377.1"/>
</dbReference>
<evidence type="ECO:0000259" key="2">
    <source>
        <dbReference type="Pfam" id="PF24852"/>
    </source>
</evidence>
<keyword evidence="4" id="KW-1185">Reference proteome</keyword>
<sequence>MTKTAFAREIGVSLSSLSGFLGANGPTAGSRSAAYSAAWEYFRKREMSGMEMPAKKQKTTDAHAEMEGPTKPAAGKKTKAPAGPVDEITVYLKRLGMTQALLCRQIYAECKGPERPERCFQASQLAQFRKAKGPLNGARKPIFYGAYVFFEKLRIKEGKPKSKHRQDMELIWQGEGLPRERDIGRQKVWVPAARIRQITYPTGLGAQDRLRLPRSGLKFVDSCSYQANKDFRAAGLFQPLN</sequence>
<reference evidence="3" key="2">
    <citation type="submission" date="2023-05" db="EMBL/GenBank/DDBJ databases">
        <authorList>
            <consortium name="Lawrence Berkeley National Laboratory"/>
            <person name="Steindorff A."/>
            <person name="Hensen N."/>
            <person name="Bonometti L."/>
            <person name="Westerberg I."/>
            <person name="Brannstrom I.O."/>
            <person name="Guillou S."/>
            <person name="Cros-Aarteil S."/>
            <person name="Calhoun S."/>
            <person name="Haridas S."/>
            <person name="Kuo A."/>
            <person name="Mondo S."/>
            <person name="Pangilinan J."/>
            <person name="Riley R."/>
            <person name="Labutti K."/>
            <person name="Andreopoulos B."/>
            <person name="Lipzen A."/>
            <person name="Chen C."/>
            <person name="Yanf M."/>
            <person name="Daum C."/>
            <person name="Ng V."/>
            <person name="Clum A."/>
            <person name="Ohm R."/>
            <person name="Martin F."/>
            <person name="Silar P."/>
            <person name="Natvig D."/>
            <person name="Lalanne C."/>
            <person name="Gautier V."/>
            <person name="Ament-Velasquez S.L."/>
            <person name="Kruys A."/>
            <person name="Hutchinson M.I."/>
            <person name="Powell A.J."/>
            <person name="Barry K."/>
            <person name="Miller A.N."/>
            <person name="Grigoriev I.V."/>
            <person name="Debuchy R."/>
            <person name="Gladieux P."/>
            <person name="Thoren M.H."/>
            <person name="Johannesson H."/>
        </authorList>
    </citation>
    <scope>NUCLEOTIDE SEQUENCE</scope>
    <source>
        <strain evidence="3">CBS 508.74</strain>
    </source>
</reference>
<reference evidence="3" key="1">
    <citation type="journal article" date="2023" name="Mol. Phylogenet. Evol.">
        <title>Genome-scale phylogeny and comparative genomics of the fungal order Sordariales.</title>
        <authorList>
            <person name="Hensen N."/>
            <person name="Bonometti L."/>
            <person name="Westerberg I."/>
            <person name="Brannstrom I.O."/>
            <person name="Guillou S."/>
            <person name="Cros-Aarteil S."/>
            <person name="Calhoun S."/>
            <person name="Haridas S."/>
            <person name="Kuo A."/>
            <person name="Mondo S."/>
            <person name="Pangilinan J."/>
            <person name="Riley R."/>
            <person name="LaButti K."/>
            <person name="Andreopoulos B."/>
            <person name="Lipzen A."/>
            <person name="Chen C."/>
            <person name="Yan M."/>
            <person name="Daum C."/>
            <person name="Ng V."/>
            <person name="Clum A."/>
            <person name="Steindorff A."/>
            <person name="Ohm R.A."/>
            <person name="Martin F."/>
            <person name="Silar P."/>
            <person name="Natvig D.O."/>
            <person name="Lalanne C."/>
            <person name="Gautier V."/>
            <person name="Ament-Velasquez S.L."/>
            <person name="Kruys A."/>
            <person name="Hutchinson M.I."/>
            <person name="Powell A.J."/>
            <person name="Barry K."/>
            <person name="Miller A.N."/>
            <person name="Grigoriev I.V."/>
            <person name="Debuchy R."/>
            <person name="Gladieux P."/>
            <person name="Hiltunen Thoren M."/>
            <person name="Johannesson H."/>
        </authorList>
    </citation>
    <scope>NUCLEOTIDE SEQUENCE</scope>
    <source>
        <strain evidence="3">CBS 508.74</strain>
    </source>
</reference>
<feature type="region of interest" description="Disordered" evidence="1">
    <location>
        <begin position="50"/>
        <end position="81"/>
    </location>
</feature>
<evidence type="ECO:0000313" key="4">
    <source>
        <dbReference type="Proteomes" id="UP001302812"/>
    </source>
</evidence>
<dbReference type="InterPro" id="IPR056143">
    <property type="entry name" value="DUF7726"/>
</dbReference>
<proteinExistence type="predicted"/>
<dbReference type="EMBL" id="MU853333">
    <property type="protein sequence ID" value="KAK4116098.1"/>
    <property type="molecule type" value="Genomic_DNA"/>
</dbReference>
<organism evidence="3 4">
    <name type="scientific">Canariomyces notabilis</name>
    <dbReference type="NCBI Taxonomy" id="2074819"/>
    <lineage>
        <taxon>Eukaryota</taxon>
        <taxon>Fungi</taxon>
        <taxon>Dikarya</taxon>
        <taxon>Ascomycota</taxon>
        <taxon>Pezizomycotina</taxon>
        <taxon>Sordariomycetes</taxon>
        <taxon>Sordariomycetidae</taxon>
        <taxon>Sordariales</taxon>
        <taxon>Chaetomiaceae</taxon>
        <taxon>Canariomyces</taxon>
    </lineage>
</organism>
<name>A0AAN6TKG6_9PEZI</name>
<accession>A0AAN6TKG6</accession>
<dbReference type="PANTHER" id="PTHR42339">
    <property type="entry name" value="HISTONE H1"/>
    <property type="match status" value="1"/>
</dbReference>